<comment type="caution">
    <text evidence="5">The sequence shown here is derived from an EMBL/GenBank/DDBJ whole genome shotgun (WGS) entry which is preliminary data.</text>
</comment>
<dbReference type="SUPFAM" id="SSF51735">
    <property type="entry name" value="NAD(P)-binding Rossmann-fold domains"/>
    <property type="match status" value="1"/>
</dbReference>
<sequence length="212" mass="22373">MYAPETAIVSIPEEALQNASYAELAPLLCGGITVFDAIRTAPWKPGDLCLVQGIGGLGHLAIQYASKLGLKAPPNGRSPSRSGASDYVDASTTDVVAYAKSRGGARLVLCTAPYSQSISDIIPAVGLNGTVTLVSAAVDGKIQVENLVLNMNRAALRGWCCGCAPDMEQCVKFSTLSDVKSMVQTFPLEEYPSAYDGVQANKARFRNVIVFP</sequence>
<dbReference type="EMBL" id="SEKV01000400">
    <property type="protein sequence ID" value="TFY57833.1"/>
    <property type="molecule type" value="Genomic_DNA"/>
</dbReference>
<keyword evidence="4" id="KW-0560">Oxidoreductase</keyword>
<organism evidence="5 6">
    <name type="scientific">Rhodofomes roseus</name>
    <dbReference type="NCBI Taxonomy" id="34475"/>
    <lineage>
        <taxon>Eukaryota</taxon>
        <taxon>Fungi</taxon>
        <taxon>Dikarya</taxon>
        <taxon>Basidiomycota</taxon>
        <taxon>Agaricomycotina</taxon>
        <taxon>Agaricomycetes</taxon>
        <taxon>Polyporales</taxon>
        <taxon>Rhodofomes</taxon>
    </lineage>
</organism>
<dbReference type="AlphaFoldDB" id="A0A4Y9Y7S0"/>
<dbReference type="PANTHER" id="PTHR42940:SF7">
    <property type="entry name" value="ALCOHOL DEHYDROGENASE-LIKE N-TERMINAL DOMAIN-CONTAINING PROTEIN"/>
    <property type="match status" value="1"/>
</dbReference>
<keyword evidence="3" id="KW-0862">Zinc</keyword>
<proteinExistence type="predicted"/>
<dbReference type="Proteomes" id="UP000298390">
    <property type="component" value="Unassembled WGS sequence"/>
</dbReference>
<protein>
    <recommendedName>
        <fullName evidence="7">Alcohol dehydrogenase</fullName>
    </recommendedName>
</protein>
<accession>A0A4Y9Y7S0</accession>
<evidence type="ECO:0000256" key="1">
    <source>
        <dbReference type="ARBA" id="ARBA00001947"/>
    </source>
</evidence>
<reference evidence="5 6" key="1">
    <citation type="submission" date="2019-01" db="EMBL/GenBank/DDBJ databases">
        <title>Genome sequencing of the rare red list fungi Fomitopsis rosea.</title>
        <authorList>
            <person name="Buettner E."/>
            <person name="Kellner H."/>
        </authorList>
    </citation>
    <scope>NUCLEOTIDE SEQUENCE [LARGE SCALE GENOMIC DNA]</scope>
    <source>
        <strain evidence="5 6">DSM 105464</strain>
    </source>
</reference>
<evidence type="ECO:0000313" key="6">
    <source>
        <dbReference type="Proteomes" id="UP000298390"/>
    </source>
</evidence>
<dbReference type="GO" id="GO:0046872">
    <property type="term" value="F:metal ion binding"/>
    <property type="evidence" value="ECO:0007669"/>
    <property type="project" value="UniProtKB-KW"/>
</dbReference>
<gene>
    <name evidence="5" type="ORF">EVJ58_g6791</name>
</gene>
<evidence type="ECO:0008006" key="7">
    <source>
        <dbReference type="Google" id="ProtNLM"/>
    </source>
</evidence>
<evidence type="ECO:0000256" key="4">
    <source>
        <dbReference type="ARBA" id="ARBA00023002"/>
    </source>
</evidence>
<dbReference type="Gene3D" id="3.40.50.720">
    <property type="entry name" value="NAD(P)-binding Rossmann-like Domain"/>
    <property type="match status" value="1"/>
</dbReference>
<comment type="cofactor">
    <cofactor evidence="1">
        <name>Zn(2+)</name>
        <dbReference type="ChEBI" id="CHEBI:29105"/>
    </cofactor>
</comment>
<dbReference type="InterPro" id="IPR036291">
    <property type="entry name" value="NAD(P)-bd_dom_sf"/>
</dbReference>
<keyword evidence="2" id="KW-0479">Metal-binding</keyword>
<evidence type="ECO:0000256" key="2">
    <source>
        <dbReference type="ARBA" id="ARBA00022723"/>
    </source>
</evidence>
<evidence type="ECO:0000256" key="3">
    <source>
        <dbReference type="ARBA" id="ARBA00022833"/>
    </source>
</evidence>
<dbReference type="GO" id="GO:0005737">
    <property type="term" value="C:cytoplasm"/>
    <property type="evidence" value="ECO:0007669"/>
    <property type="project" value="TreeGrafter"/>
</dbReference>
<dbReference type="STRING" id="34475.A0A4Y9Y7S0"/>
<dbReference type="PANTHER" id="PTHR42940">
    <property type="entry name" value="ALCOHOL DEHYDROGENASE 1-RELATED"/>
    <property type="match status" value="1"/>
</dbReference>
<evidence type="ECO:0000313" key="5">
    <source>
        <dbReference type="EMBL" id="TFY57833.1"/>
    </source>
</evidence>
<name>A0A4Y9Y7S0_9APHY</name>
<dbReference type="GO" id="GO:0004022">
    <property type="term" value="F:alcohol dehydrogenase (NAD+) activity"/>
    <property type="evidence" value="ECO:0007669"/>
    <property type="project" value="TreeGrafter"/>
</dbReference>
<dbReference type="Gene3D" id="3.90.180.10">
    <property type="entry name" value="Medium-chain alcohol dehydrogenases, catalytic domain"/>
    <property type="match status" value="1"/>
</dbReference>